<gene>
    <name evidence="2" type="ORF">FCH28_20245</name>
</gene>
<feature type="compositionally biased region" description="Gly residues" evidence="1">
    <location>
        <begin position="1"/>
        <end position="16"/>
    </location>
</feature>
<protein>
    <recommendedName>
        <fullName evidence="4">Tetratricopeptide repeat protein</fullName>
    </recommendedName>
</protein>
<dbReference type="OrthoDB" id="5521887at2"/>
<dbReference type="SUPFAM" id="SSF48452">
    <property type="entry name" value="TPR-like"/>
    <property type="match status" value="1"/>
</dbReference>
<dbReference type="PANTHER" id="PTHR47691">
    <property type="entry name" value="REGULATOR-RELATED"/>
    <property type="match status" value="1"/>
</dbReference>
<dbReference type="Pfam" id="PF13424">
    <property type="entry name" value="TPR_12"/>
    <property type="match status" value="1"/>
</dbReference>
<evidence type="ECO:0008006" key="4">
    <source>
        <dbReference type="Google" id="ProtNLM"/>
    </source>
</evidence>
<dbReference type="InterPro" id="IPR027417">
    <property type="entry name" value="P-loop_NTPase"/>
</dbReference>
<evidence type="ECO:0000313" key="2">
    <source>
        <dbReference type="EMBL" id="TJZ52157.1"/>
    </source>
</evidence>
<dbReference type="InterPro" id="IPR019734">
    <property type="entry name" value="TPR_rpt"/>
</dbReference>
<name>A0A4U0NDN0_9ACTN</name>
<organism evidence="2 3">
    <name type="scientific">Streptomyces piniterrae</name>
    <dbReference type="NCBI Taxonomy" id="2571125"/>
    <lineage>
        <taxon>Bacteria</taxon>
        <taxon>Bacillati</taxon>
        <taxon>Actinomycetota</taxon>
        <taxon>Actinomycetes</taxon>
        <taxon>Kitasatosporales</taxon>
        <taxon>Streptomycetaceae</taxon>
        <taxon>Streptomyces</taxon>
    </lineage>
</organism>
<dbReference type="SUPFAM" id="SSF52540">
    <property type="entry name" value="P-loop containing nucleoside triphosphate hydrolases"/>
    <property type="match status" value="1"/>
</dbReference>
<proteinExistence type="predicted"/>
<dbReference type="SMART" id="SM00028">
    <property type="entry name" value="TPR"/>
    <property type="match status" value="4"/>
</dbReference>
<reference evidence="2 3" key="1">
    <citation type="submission" date="2019-04" db="EMBL/GenBank/DDBJ databases">
        <title>Streptomyces piniterrae sp. nov., a heliquinomycin-producing actinomycete isolated from rhizosphere soil of Pinus yunnanensis.</title>
        <authorList>
            <person name="Zhuang X."/>
            <person name="Zhao J."/>
        </authorList>
    </citation>
    <scope>NUCLEOTIDE SEQUENCE [LARGE SCALE GENOMIC DNA]</scope>
    <source>
        <strain evidence="3">jys28</strain>
    </source>
</reference>
<dbReference type="Proteomes" id="UP000308697">
    <property type="component" value="Unassembled WGS sequence"/>
</dbReference>
<dbReference type="AlphaFoldDB" id="A0A4U0NDN0"/>
<feature type="region of interest" description="Disordered" evidence="1">
    <location>
        <begin position="1"/>
        <end position="20"/>
    </location>
</feature>
<evidence type="ECO:0000256" key="1">
    <source>
        <dbReference type="SAM" id="MobiDB-lite"/>
    </source>
</evidence>
<evidence type="ECO:0000313" key="3">
    <source>
        <dbReference type="Proteomes" id="UP000308697"/>
    </source>
</evidence>
<comment type="caution">
    <text evidence="2">The sequence shown here is derived from an EMBL/GenBank/DDBJ whole genome shotgun (WGS) entry which is preliminary data.</text>
</comment>
<accession>A0A4U0NDN0</accession>
<sequence>MNAVNGGSGGRDGIGGSVDNSISGGTFGPVVQAGQATVHFHGITPPRVPRMRPPSPEGFVDREGVRARLDALCGARDGRTSAQIAVISGPPGMGKTGLLVHWAAGREAEFPGGVFYADLSPRGSLSPCDPAGVLEAFIGALGTPRAEMPAGTANLAAYFTSLTAGAPCLVLLDGVVNPAQVVPLLPGHPASMVVLTSRQRLSGLRALAPSRPRYFPLAGLDDAACTQLFRRASEMDEPEEMGGTEELDETGAVRAESEPDALRVVIPALGGLPLAARIAGARAADPFGGGVRELARQLTMQRPLLEALTVPDDYPAALRVAFGGLYHSLDAETAYVFRALGSHPTPEFADGLVEALAGGGMAGARARRALLEANLLDPAGEGRCRMNRLVHEYARELAGAEGAEPDGAGSVVDWYVRRAAATEALVSQRWRFGPMFAHPALLAAVFDSREQALDAMEADRENLAAVVELAYGKRRYDIVCQLVEALHGFFFRRKHHVLWIEVCGRGVRAAERLGNDGVLVAARMHYEMGFALIDRGSDEDLAAAREHYGRALALAREAAHPRTESSALEGLGQIASRQGRPLEALDLFGQALRALGSLDHPRGRALLELHRGVAAGAAGEHEEAAGLLLSARRQFAGLPEPDRFNEAKSLTRYAQARLAADRPDEALARIEEALRLFAERAVDAPKERADALLVRGDALGAQGERERARADWESALAVYRRLGSLQAEQALRRLAGTTPGQGRDQGQR</sequence>
<keyword evidence="3" id="KW-1185">Reference proteome</keyword>
<dbReference type="RefSeq" id="WP_136741456.1">
    <property type="nucleotide sequence ID" value="NZ_SUMB01000006.1"/>
</dbReference>
<dbReference type="EMBL" id="SUMB01000006">
    <property type="protein sequence ID" value="TJZ52157.1"/>
    <property type="molecule type" value="Genomic_DNA"/>
</dbReference>
<dbReference type="Gene3D" id="3.40.50.300">
    <property type="entry name" value="P-loop containing nucleotide triphosphate hydrolases"/>
    <property type="match status" value="1"/>
</dbReference>
<dbReference type="PANTHER" id="PTHR47691:SF3">
    <property type="entry name" value="HTH-TYPE TRANSCRIPTIONAL REGULATOR RV0890C-RELATED"/>
    <property type="match status" value="1"/>
</dbReference>
<dbReference type="Gene3D" id="1.25.40.10">
    <property type="entry name" value="Tetratricopeptide repeat domain"/>
    <property type="match status" value="2"/>
</dbReference>
<dbReference type="InterPro" id="IPR011990">
    <property type="entry name" value="TPR-like_helical_dom_sf"/>
</dbReference>